<evidence type="ECO:0000256" key="9">
    <source>
        <dbReference type="ARBA" id="ARBA00022989"/>
    </source>
</evidence>
<dbReference type="Pfam" id="PF00995">
    <property type="entry name" value="Sec1"/>
    <property type="match status" value="1"/>
</dbReference>
<evidence type="ECO:0000256" key="1">
    <source>
        <dbReference type="ARBA" id="ARBA00001946"/>
    </source>
</evidence>
<dbReference type="InterPro" id="IPR006384">
    <property type="entry name" value="HAD_hydro_PyrdxlP_Pase-like"/>
</dbReference>
<dbReference type="Pfam" id="PF06888">
    <property type="entry name" value="Put_Phosphatase"/>
    <property type="match status" value="1"/>
</dbReference>
<dbReference type="AlphaFoldDB" id="A0A7R8D451"/>
<dbReference type="InterPro" id="IPR059112">
    <property type="entry name" value="CysZ/EI24"/>
</dbReference>
<dbReference type="OrthoDB" id="266518at2759"/>
<keyword evidence="6" id="KW-0479">Metal-binding</keyword>
<evidence type="ECO:0000256" key="6">
    <source>
        <dbReference type="ARBA" id="ARBA00022723"/>
    </source>
</evidence>
<evidence type="ECO:0000256" key="7">
    <source>
        <dbReference type="ARBA" id="ARBA00022801"/>
    </source>
</evidence>
<dbReference type="InterPro" id="IPR016965">
    <property type="entry name" value="Pase_PHOSPHO-typ"/>
</dbReference>
<dbReference type="SUPFAM" id="SSF56784">
    <property type="entry name" value="HAD-like"/>
    <property type="match status" value="1"/>
</dbReference>
<evidence type="ECO:0000256" key="8">
    <source>
        <dbReference type="ARBA" id="ARBA00022842"/>
    </source>
</evidence>
<dbReference type="GO" id="GO:0016192">
    <property type="term" value="P:vesicle-mediated transport"/>
    <property type="evidence" value="ECO:0007669"/>
    <property type="project" value="InterPro"/>
</dbReference>
<evidence type="ECO:0000256" key="10">
    <source>
        <dbReference type="ARBA" id="ARBA00023136"/>
    </source>
</evidence>
<evidence type="ECO:0000313" key="11">
    <source>
        <dbReference type="EMBL" id="CAF2992214.1"/>
    </source>
</evidence>
<dbReference type="Gene3D" id="1.25.40.850">
    <property type="match status" value="1"/>
</dbReference>
<comment type="cofactor">
    <cofactor evidence="1">
        <name>Mg(2+)</name>
        <dbReference type="ChEBI" id="CHEBI:18420"/>
    </cofactor>
</comment>
<dbReference type="GO" id="GO:0016791">
    <property type="term" value="F:phosphatase activity"/>
    <property type="evidence" value="ECO:0007669"/>
    <property type="project" value="InterPro"/>
</dbReference>
<comment type="similarity">
    <text evidence="3">Belongs to the HAD-like hydrolase superfamily. PHOSPHO family.</text>
</comment>
<protein>
    <submittedName>
        <fullName evidence="11">VPS33A</fullName>
    </submittedName>
</protein>
<dbReference type="SUPFAM" id="SSF56815">
    <property type="entry name" value="Sec1/munc18-like (SM) proteins"/>
    <property type="match status" value="1"/>
</dbReference>
<dbReference type="NCBIfam" id="TIGR01489">
    <property type="entry name" value="DKMTPPase-SF"/>
    <property type="match status" value="1"/>
</dbReference>
<dbReference type="NCBIfam" id="TIGR01488">
    <property type="entry name" value="HAD-SF-IB"/>
    <property type="match status" value="1"/>
</dbReference>
<evidence type="ECO:0000256" key="3">
    <source>
        <dbReference type="ARBA" id="ARBA00008541"/>
    </source>
</evidence>
<keyword evidence="8" id="KW-0460">Magnesium</keyword>
<proteinExistence type="inferred from homology"/>
<dbReference type="PANTHER" id="PTHR11679">
    <property type="entry name" value="VESICLE PROTEIN SORTING-ASSOCIATED"/>
    <property type="match status" value="1"/>
</dbReference>
<dbReference type="InterPro" id="IPR023214">
    <property type="entry name" value="HAD_sf"/>
</dbReference>
<organism evidence="11 12">
    <name type="scientific">Lepeophtheirus salmonis</name>
    <name type="common">Salmon louse</name>
    <name type="synonym">Caligus salmonis</name>
    <dbReference type="NCBI Taxonomy" id="72036"/>
    <lineage>
        <taxon>Eukaryota</taxon>
        <taxon>Metazoa</taxon>
        <taxon>Ecdysozoa</taxon>
        <taxon>Arthropoda</taxon>
        <taxon>Crustacea</taxon>
        <taxon>Multicrustacea</taxon>
        <taxon>Hexanauplia</taxon>
        <taxon>Copepoda</taxon>
        <taxon>Siphonostomatoida</taxon>
        <taxon>Caligidae</taxon>
        <taxon>Lepeophtheirus</taxon>
    </lineage>
</organism>
<dbReference type="InterPro" id="IPR036045">
    <property type="entry name" value="Sec1-like_sf"/>
</dbReference>
<keyword evidence="5" id="KW-0812">Transmembrane</keyword>
<evidence type="ECO:0000256" key="5">
    <source>
        <dbReference type="ARBA" id="ARBA00022692"/>
    </source>
</evidence>
<dbReference type="Proteomes" id="UP000675881">
    <property type="component" value="Chromosome 7"/>
</dbReference>
<dbReference type="FunFam" id="3.40.50.1910:FF:000005">
    <property type="entry name" value="vacuolar protein sorting-associated protein 33A isoform X1"/>
    <property type="match status" value="1"/>
</dbReference>
<dbReference type="Pfam" id="PF07264">
    <property type="entry name" value="EI24"/>
    <property type="match status" value="1"/>
</dbReference>
<dbReference type="InterPro" id="IPR043154">
    <property type="entry name" value="Sec-1-like_dom1"/>
</dbReference>
<evidence type="ECO:0000313" key="12">
    <source>
        <dbReference type="Proteomes" id="UP000675881"/>
    </source>
</evidence>
<dbReference type="InterPro" id="IPR036412">
    <property type="entry name" value="HAD-like_sf"/>
</dbReference>
<reference evidence="11" key="1">
    <citation type="submission" date="2021-02" db="EMBL/GenBank/DDBJ databases">
        <authorList>
            <person name="Bekaert M."/>
        </authorList>
    </citation>
    <scope>NUCLEOTIDE SEQUENCE</scope>
    <source>
        <strain evidence="11">IoA-00</strain>
    </source>
</reference>
<name>A0A7R8D451_LEPSM</name>
<dbReference type="Gene3D" id="3.40.50.1910">
    <property type="match status" value="1"/>
</dbReference>
<dbReference type="EMBL" id="HG994586">
    <property type="protein sequence ID" value="CAF2992214.1"/>
    <property type="molecule type" value="Genomic_DNA"/>
</dbReference>
<evidence type="ECO:0000256" key="4">
    <source>
        <dbReference type="ARBA" id="ARBA00009884"/>
    </source>
</evidence>
<dbReference type="Gene3D" id="3.40.50.2060">
    <property type="match status" value="1"/>
</dbReference>
<dbReference type="GO" id="GO:0046872">
    <property type="term" value="F:metal ion binding"/>
    <property type="evidence" value="ECO:0007669"/>
    <property type="project" value="UniProtKB-KW"/>
</dbReference>
<gene>
    <name evidence="11" type="ORF">LSAA_13151</name>
</gene>
<sequence>MSSMLSELLTLDNAKGFVYAFAKGFADSLRGAVDLFLLDSRSVREKELQLLRKDITRDLLLSREPRGDEPLGLLAKRRSIERRQRDSVLKRNGNESSVNLKRSSTPRILERTLKCCALNGCVFWFSIVLFENAVLPGLKVVLFTVLGDVSGELGEKLWSFTLPIVSTTFSALWVLPFFLLSKIVNAIWFQDIADSAFKSSKAIPQCMPSLTLMIADTIFSILIESIFLLQGKICSYLPITILGRAINLLHLSLLHSLYCFEYKWFNQGLELHKRLYFIEANWPYFLGFGLPLAMLTSMPENWVISGCVFSMLFPLFIVSGNQAQVAADYQVFLSMNKQGKIPLVAFDFDHTIVNQNTDIEVQTVAPGGNIPSDVRANWDASMWTEYMRNVFQHLHSRSVTSNNILDRMNELTLTPGFEVLLSRLYNEVGAELIIISDSNSVFINHILEVHNLKKYFSAIYTNPAFWSDDGVLHIEAYHHQTHCDMSTVNMCKGDILKGHINGSKNEYSFISYVGDGGNDFCPMFRLTTNDLAFVRKDYTLVKFMEKQKRIHQREIKAAIFYWINDTSALLGTKTIIYAGMSSIPSSAGSSARSHFSCIRDLSKKELSECLDKYAGSKVIVWDEALIGPLGLIAEYQFLRDRHVKKMIPLKLGPLKLEENAENIVFITRPLVPLMDIVADNVKNSEDSRKAFHILFLPRKSLLCEMRLKDKGVFGSFTFLDQLSASWFPLETDVISMEDSSIFSEYYLNGDPTSLHSVAKALMALQSIVGIIPKVYGKGKAAKQVYDYMTRLRKEAADEESNLLPSDSSIDTLVIIDRQIDSLSPLATQLTYEGLIDEIYSIKHASVKIPADRFEPNEKDKVLSISEKEMKQCFLNSNEELFAEIRDKNFNAVGHVINKKAKWMAAQFNERHEAKSIKEIKSFVEKLPQMQAIKTSLMNHTSIAESIRDWTNRTEFLDALQIEQELMNYQNVDKLHESIEDLICANADILRVLRLICIQSFITSGLKPKILESYRKLILQNYGYQHLLSLLNLEKAGLLYPMVNGSNKSNYVVLRKKLNLTLDDVNEQDPKDIAYVYSVYAPISIRLVQHLSFSPGGWRSIRDVLDILPGPTLEEKQNSMGKSKPKLITTNNVDSNNSTTLVVFVGGVTFAEISALRYLAQKEESSTDYLIATTSIINGNNFLESMMSNIKEGAPF</sequence>
<keyword evidence="9" id="KW-1133">Transmembrane helix</keyword>
<dbReference type="InterPro" id="IPR043127">
    <property type="entry name" value="Sec-1-like_dom3a"/>
</dbReference>
<comment type="subcellular location">
    <subcellularLocation>
        <location evidence="2">Membrane</location>
        <topology evidence="2">Multi-pass membrane protein</topology>
    </subcellularLocation>
</comment>
<dbReference type="InterPro" id="IPR027482">
    <property type="entry name" value="Sec1-like_dom2"/>
</dbReference>
<dbReference type="Gene3D" id="3.40.50.1000">
    <property type="entry name" value="HAD superfamily/HAD-like"/>
    <property type="match status" value="1"/>
</dbReference>
<accession>A0A7R8D451</accession>
<evidence type="ECO:0000256" key="2">
    <source>
        <dbReference type="ARBA" id="ARBA00004141"/>
    </source>
</evidence>
<dbReference type="Gene3D" id="3.90.830.10">
    <property type="entry name" value="Syntaxin Binding Protein 1, Chain A, domain 2"/>
    <property type="match status" value="1"/>
</dbReference>
<keyword evidence="7" id="KW-0378">Hydrolase</keyword>
<dbReference type="InterPro" id="IPR001619">
    <property type="entry name" value="Sec1-like"/>
</dbReference>
<dbReference type="InterPro" id="IPR043155">
    <property type="entry name" value="VPS33_dom3b"/>
</dbReference>
<comment type="similarity">
    <text evidence="4">Belongs to the STXBP/unc-18/SEC1 family.</text>
</comment>
<keyword evidence="10" id="KW-0472">Membrane</keyword>
<keyword evidence="12" id="KW-1185">Reference proteome</keyword>